<dbReference type="AlphaFoldDB" id="A0A9X1Z655"/>
<dbReference type="RefSeq" id="WP_188925753.1">
    <property type="nucleotide sequence ID" value="NZ_BMQI01000030.1"/>
</dbReference>
<evidence type="ECO:0000313" key="2">
    <source>
        <dbReference type="Proteomes" id="UP001139408"/>
    </source>
</evidence>
<protein>
    <submittedName>
        <fullName evidence="1">Uncharacterized protein</fullName>
    </submittedName>
</protein>
<dbReference type="Proteomes" id="UP001139408">
    <property type="component" value="Unassembled WGS sequence"/>
</dbReference>
<gene>
    <name evidence="1" type="ORF">L2749_13985</name>
</gene>
<evidence type="ECO:0000313" key="1">
    <source>
        <dbReference type="EMBL" id="MCL1106353.1"/>
    </source>
</evidence>
<organism evidence="1 2">
    <name type="scientific">Shewanella algicola</name>
    <dbReference type="NCBI Taxonomy" id="640633"/>
    <lineage>
        <taxon>Bacteria</taxon>
        <taxon>Pseudomonadati</taxon>
        <taxon>Pseudomonadota</taxon>
        <taxon>Gammaproteobacteria</taxon>
        <taxon>Alteromonadales</taxon>
        <taxon>Shewanellaceae</taxon>
        <taxon>Shewanella</taxon>
    </lineage>
</organism>
<proteinExistence type="predicted"/>
<reference evidence="1" key="1">
    <citation type="submission" date="2022-01" db="EMBL/GenBank/DDBJ databases">
        <title>Whole genome-based taxonomy of the Shewanellaceae.</title>
        <authorList>
            <person name="Martin-Rodriguez A.J."/>
        </authorList>
    </citation>
    <scope>NUCLEOTIDE SEQUENCE</scope>
    <source>
        <strain evidence="1">DSM 23803</strain>
    </source>
</reference>
<comment type="caution">
    <text evidence="1">The sequence shown here is derived from an EMBL/GenBank/DDBJ whole genome shotgun (WGS) entry which is preliminary data.</text>
</comment>
<dbReference type="EMBL" id="JAKILJ010000032">
    <property type="protein sequence ID" value="MCL1106353.1"/>
    <property type="molecule type" value="Genomic_DNA"/>
</dbReference>
<sequence>MNTTMNQAMSQFYIDQETAINIQKFCSEELKTVRLARVIHKVMMNILSKQTLARLDKIYAAKGFSASIQINQISNIAIREMLDREVVHAFDDALLSNSWKKVYSAGLCPTDTKISH</sequence>
<keyword evidence="2" id="KW-1185">Reference proteome</keyword>
<accession>A0A9X1Z655</accession>
<name>A0A9X1Z655_9GAMM</name>